<dbReference type="InterPro" id="IPR027304">
    <property type="entry name" value="Trigger_fact/SurA_dom_sf"/>
</dbReference>
<evidence type="ECO:0000313" key="10">
    <source>
        <dbReference type="Proteomes" id="UP001163152"/>
    </source>
</evidence>
<proteinExistence type="predicted"/>
<dbReference type="KEGG" id="tsin:OXH18_00470"/>
<keyword evidence="3" id="KW-0732">Signal</keyword>
<dbReference type="GO" id="GO:0003755">
    <property type="term" value="F:peptidyl-prolyl cis-trans isomerase activity"/>
    <property type="evidence" value="ECO:0007669"/>
    <property type="project" value="UniProtKB-KW"/>
</dbReference>
<feature type="domain" description="PpiC" evidence="8">
    <location>
        <begin position="119"/>
        <end position="210"/>
    </location>
</feature>
<accession>A0A9E8ZCQ4</accession>
<keyword evidence="7" id="KW-0175">Coiled coil</keyword>
<dbReference type="PANTHER" id="PTHR47245:SF1">
    <property type="entry name" value="FOLDASE PROTEIN PRSA"/>
    <property type="match status" value="1"/>
</dbReference>
<sequence length="247" mass="29395">MVELSGISIESEEIVEYLKQELYLKEICHKLLCQRIIQRVAQEQGITITPEEIQAEADRQRYQRRLESAEATLAWLEDQMITVEEWEMGIRRYLLAQKLAEALFEQEVEKYFVEHRLDFEQVSFYKITVPYEQLAQELLYQIEEDEISFYEAAHLYDVDEQRRLYCGYEGQFYRWKLKPELAALIFGARLGEVIGPCKSEQGYDLLLVEEFTMAELTEEIRKDILNNLFQEWLNSELNYLLHHSSSP</sequence>
<dbReference type="AlphaFoldDB" id="A0A9E8ZCQ4"/>
<feature type="coiled-coil region" evidence="7">
    <location>
        <begin position="52"/>
        <end position="79"/>
    </location>
</feature>
<gene>
    <name evidence="9" type="ORF">OXH18_00470</name>
</gene>
<name>A0A9E8ZCQ4_9CYAN</name>
<keyword evidence="4 6" id="KW-0697">Rotamase</keyword>
<keyword evidence="10" id="KW-1185">Reference proteome</keyword>
<comment type="catalytic activity">
    <reaction evidence="1">
        <text>[protein]-peptidylproline (omega=180) = [protein]-peptidylproline (omega=0)</text>
        <dbReference type="Rhea" id="RHEA:16237"/>
        <dbReference type="Rhea" id="RHEA-COMP:10747"/>
        <dbReference type="Rhea" id="RHEA-COMP:10748"/>
        <dbReference type="ChEBI" id="CHEBI:83833"/>
        <dbReference type="ChEBI" id="CHEBI:83834"/>
        <dbReference type="EC" id="5.2.1.8"/>
    </reaction>
</comment>
<evidence type="ECO:0000256" key="2">
    <source>
        <dbReference type="ARBA" id="ARBA00013194"/>
    </source>
</evidence>
<evidence type="ECO:0000256" key="4">
    <source>
        <dbReference type="ARBA" id="ARBA00023110"/>
    </source>
</evidence>
<dbReference type="SUPFAM" id="SSF54534">
    <property type="entry name" value="FKBP-like"/>
    <property type="match status" value="1"/>
</dbReference>
<dbReference type="PROSITE" id="PS50198">
    <property type="entry name" value="PPIC_PPIASE_2"/>
    <property type="match status" value="1"/>
</dbReference>
<dbReference type="EC" id="5.2.1.8" evidence="2"/>
<evidence type="ECO:0000256" key="7">
    <source>
        <dbReference type="SAM" id="Coils"/>
    </source>
</evidence>
<dbReference type="InterPro" id="IPR046357">
    <property type="entry name" value="PPIase_dom_sf"/>
</dbReference>
<evidence type="ECO:0000313" key="9">
    <source>
        <dbReference type="EMBL" id="WAL60502.1"/>
    </source>
</evidence>
<dbReference type="Gene3D" id="1.10.4030.10">
    <property type="entry name" value="Porin chaperone SurA, peptide-binding domain"/>
    <property type="match status" value="1"/>
</dbReference>
<evidence type="ECO:0000259" key="8">
    <source>
        <dbReference type="PROSITE" id="PS50198"/>
    </source>
</evidence>
<dbReference type="Pfam" id="PF00639">
    <property type="entry name" value="Rotamase"/>
    <property type="match status" value="1"/>
</dbReference>
<dbReference type="PANTHER" id="PTHR47245">
    <property type="entry name" value="PEPTIDYLPROLYL ISOMERASE"/>
    <property type="match status" value="1"/>
</dbReference>
<evidence type="ECO:0000256" key="5">
    <source>
        <dbReference type="ARBA" id="ARBA00023235"/>
    </source>
</evidence>
<organism evidence="9 10">
    <name type="scientific">Thermocoleostomius sinensis A174</name>
    <dbReference type="NCBI Taxonomy" id="2016057"/>
    <lineage>
        <taxon>Bacteria</taxon>
        <taxon>Bacillati</taxon>
        <taxon>Cyanobacteriota</taxon>
        <taxon>Cyanophyceae</taxon>
        <taxon>Oculatellales</taxon>
        <taxon>Oculatellaceae</taxon>
        <taxon>Thermocoleostomius</taxon>
    </lineage>
</organism>
<dbReference type="RefSeq" id="WP_268610424.1">
    <property type="nucleotide sequence ID" value="NZ_CP113797.1"/>
</dbReference>
<dbReference type="EMBL" id="CP113797">
    <property type="protein sequence ID" value="WAL60502.1"/>
    <property type="molecule type" value="Genomic_DNA"/>
</dbReference>
<keyword evidence="5 6" id="KW-0413">Isomerase</keyword>
<reference evidence="9" key="1">
    <citation type="submission" date="2022-12" db="EMBL/GenBank/DDBJ databases">
        <title>Polyphasic identification of a Novel Hot-Spring Cyanobacterium Ocullathermofonsia sinensis gen nov. sp. nov. and Genomic Insights on its Adaptations to the Thermal Habitat.</title>
        <authorList>
            <person name="Daroch M."/>
            <person name="Tang J."/>
            <person name="Jiang Y."/>
        </authorList>
    </citation>
    <scope>NUCLEOTIDE SEQUENCE</scope>
    <source>
        <strain evidence="9">PKUAC-SCTA174</strain>
    </source>
</reference>
<evidence type="ECO:0000256" key="3">
    <source>
        <dbReference type="ARBA" id="ARBA00022729"/>
    </source>
</evidence>
<dbReference type="Proteomes" id="UP001163152">
    <property type="component" value="Chromosome"/>
</dbReference>
<dbReference type="SUPFAM" id="SSF109998">
    <property type="entry name" value="Triger factor/SurA peptide-binding domain-like"/>
    <property type="match status" value="1"/>
</dbReference>
<dbReference type="InterPro" id="IPR000297">
    <property type="entry name" value="PPIase_PpiC"/>
</dbReference>
<protein>
    <recommendedName>
        <fullName evidence="2">peptidylprolyl isomerase</fullName>
        <ecNumber evidence="2">5.2.1.8</ecNumber>
    </recommendedName>
</protein>
<evidence type="ECO:0000256" key="6">
    <source>
        <dbReference type="PROSITE-ProRule" id="PRU00278"/>
    </source>
</evidence>
<dbReference type="Gene3D" id="3.10.50.40">
    <property type="match status" value="1"/>
</dbReference>
<evidence type="ECO:0000256" key="1">
    <source>
        <dbReference type="ARBA" id="ARBA00000971"/>
    </source>
</evidence>
<dbReference type="InterPro" id="IPR050245">
    <property type="entry name" value="PrsA_foldase"/>
</dbReference>